<evidence type="ECO:0000313" key="2">
    <source>
        <dbReference type="EMBL" id="VDD92810.1"/>
    </source>
</evidence>
<dbReference type="WBParaSite" id="EVEC_0000807701-mRNA-1">
    <property type="protein sequence ID" value="EVEC_0000807701-mRNA-1"/>
    <property type="gene ID" value="EVEC_0000807701"/>
</dbReference>
<evidence type="ECO:0000313" key="3">
    <source>
        <dbReference type="Proteomes" id="UP000274131"/>
    </source>
</evidence>
<reference evidence="4" key="1">
    <citation type="submission" date="2017-02" db="UniProtKB">
        <authorList>
            <consortium name="WormBaseParasite"/>
        </authorList>
    </citation>
    <scope>IDENTIFICATION</scope>
</reference>
<dbReference type="AlphaFoldDB" id="A0A0N4VC01"/>
<feature type="region of interest" description="Disordered" evidence="1">
    <location>
        <begin position="1"/>
        <end position="231"/>
    </location>
</feature>
<feature type="compositionally biased region" description="Polar residues" evidence="1">
    <location>
        <begin position="1"/>
        <end position="19"/>
    </location>
</feature>
<organism evidence="4">
    <name type="scientific">Enterobius vermicularis</name>
    <name type="common">Human pinworm</name>
    <dbReference type="NCBI Taxonomy" id="51028"/>
    <lineage>
        <taxon>Eukaryota</taxon>
        <taxon>Metazoa</taxon>
        <taxon>Ecdysozoa</taxon>
        <taxon>Nematoda</taxon>
        <taxon>Chromadorea</taxon>
        <taxon>Rhabditida</taxon>
        <taxon>Spirurina</taxon>
        <taxon>Oxyuridomorpha</taxon>
        <taxon>Oxyuroidea</taxon>
        <taxon>Oxyuridae</taxon>
        <taxon>Enterobius</taxon>
    </lineage>
</organism>
<dbReference type="Proteomes" id="UP000274131">
    <property type="component" value="Unassembled WGS sequence"/>
</dbReference>
<evidence type="ECO:0000313" key="4">
    <source>
        <dbReference type="WBParaSite" id="EVEC_0000807701-mRNA-1"/>
    </source>
</evidence>
<accession>A0A0N4VC01</accession>
<feature type="compositionally biased region" description="Basic and acidic residues" evidence="1">
    <location>
        <begin position="103"/>
        <end position="134"/>
    </location>
</feature>
<feature type="compositionally biased region" description="Polar residues" evidence="1">
    <location>
        <begin position="57"/>
        <end position="73"/>
    </location>
</feature>
<sequence length="231" mass="26345">MKTQNNTDGRNQRLQSNSPGMLDLAVHIAESSPSPVDERSIQRMFECDPSQLPAEQPQWSRNSSLDNSPPRTNNEPDDKYKQNPGPKASVEEYKATGTETANTEEKNQPQKSERITGEQEEIHNNKYKPTEDFQSKMLTEPRVIRSKTAHEIGNWSSESEDEQNDVYYRLSEADDDESRQTDNPKVTKNSDDEEDIEKIEPDSSFETSHLYQRLEESPTPSPNNPESTTLV</sequence>
<name>A0A0N4VC01_ENTVE</name>
<reference evidence="2 3" key="2">
    <citation type="submission" date="2018-10" db="EMBL/GenBank/DDBJ databases">
        <authorList>
            <consortium name="Pathogen Informatics"/>
        </authorList>
    </citation>
    <scope>NUCLEOTIDE SEQUENCE [LARGE SCALE GENOMIC DNA]</scope>
</reference>
<protein>
    <submittedName>
        <fullName evidence="2 4">Uncharacterized protein</fullName>
    </submittedName>
</protein>
<keyword evidence="3" id="KW-1185">Reference proteome</keyword>
<gene>
    <name evidence="2" type="ORF">EVEC_LOCUS7561</name>
</gene>
<evidence type="ECO:0000256" key="1">
    <source>
        <dbReference type="SAM" id="MobiDB-lite"/>
    </source>
</evidence>
<proteinExistence type="predicted"/>
<dbReference type="EMBL" id="UXUI01008977">
    <property type="protein sequence ID" value="VDD92810.1"/>
    <property type="molecule type" value="Genomic_DNA"/>
</dbReference>